<dbReference type="STRING" id="5078.A0A135L867"/>
<protein>
    <submittedName>
        <fullName evidence="1">Uncharacterized protein</fullName>
    </submittedName>
</protein>
<dbReference type="GeneID" id="63712593"/>
<dbReference type="OrthoDB" id="4276527at2759"/>
<gene>
    <name evidence="1" type="ORF">PGRI_095800</name>
</gene>
<dbReference type="RefSeq" id="XP_040643685.1">
    <property type="nucleotide sequence ID" value="XM_040797293.1"/>
</dbReference>
<dbReference type="OMA" id="GMHPQYV"/>
<name>A0A135L867_PENPA</name>
<dbReference type="EMBL" id="LHQR01000073">
    <property type="protein sequence ID" value="KXG45149.1"/>
    <property type="molecule type" value="Genomic_DNA"/>
</dbReference>
<dbReference type="AlphaFoldDB" id="A0A135L867"/>
<accession>A0A135L867</accession>
<sequence>MPHSAAINQNSSDSLHVSLNSLSLTDSSTEVHKTSIVKRGHSGLNPFEKFLRPALEAAPVVNSSGELNPFKLYSPRNPSVQSIEDLARNTIPRHLSALQRTRRFTLQETDVLFVHARQFQEKWSVSEESFRNWKTLLSGWIEFPAVMLLNPSWGDYLPFQEMVVESTTLSWLQETLAKIQLELDDVIIFDIFPMLRDELLKDVQERMGPAKGKELVRDSFALTKASLSLIRPQILLSCQCCTKSSNEKWGFFDDPLATRLCSSVQASQKGEVRVIEADALRIQVVQGMHPQYVIQYQPSLEKHLVGLFAQVLGPFGTWHSRRMAMHDAAKVLFKLLASLRLQTQLYRRLCQEGAEIGGEQPVTARRLKELEAQLAGWECVFVEESFFPVQ</sequence>
<proteinExistence type="predicted"/>
<reference evidence="1 2" key="1">
    <citation type="journal article" date="2016" name="BMC Genomics">
        <title>Genome sequencing and secondary metabolism of the postharvest pathogen Penicillium griseofulvum.</title>
        <authorList>
            <person name="Banani H."/>
            <person name="Marcet-Houben M."/>
            <person name="Ballester A.R."/>
            <person name="Abbruscato P."/>
            <person name="Gonzalez-Candelas L."/>
            <person name="Gabaldon T."/>
            <person name="Spadaro D."/>
        </authorList>
    </citation>
    <scope>NUCLEOTIDE SEQUENCE [LARGE SCALE GENOMIC DNA]</scope>
    <source>
        <strain evidence="1 2">PG3</strain>
    </source>
</reference>
<keyword evidence="2" id="KW-1185">Reference proteome</keyword>
<evidence type="ECO:0000313" key="1">
    <source>
        <dbReference type="EMBL" id="KXG45149.1"/>
    </source>
</evidence>
<organism evidence="1 2">
    <name type="scientific">Penicillium patulum</name>
    <name type="common">Penicillium griseofulvum</name>
    <dbReference type="NCBI Taxonomy" id="5078"/>
    <lineage>
        <taxon>Eukaryota</taxon>
        <taxon>Fungi</taxon>
        <taxon>Dikarya</taxon>
        <taxon>Ascomycota</taxon>
        <taxon>Pezizomycotina</taxon>
        <taxon>Eurotiomycetes</taxon>
        <taxon>Eurotiomycetidae</taxon>
        <taxon>Eurotiales</taxon>
        <taxon>Aspergillaceae</taxon>
        <taxon>Penicillium</taxon>
    </lineage>
</organism>
<evidence type="ECO:0000313" key="2">
    <source>
        <dbReference type="Proteomes" id="UP000070168"/>
    </source>
</evidence>
<dbReference type="Proteomes" id="UP000070168">
    <property type="component" value="Unassembled WGS sequence"/>
</dbReference>
<comment type="caution">
    <text evidence="1">The sequence shown here is derived from an EMBL/GenBank/DDBJ whole genome shotgun (WGS) entry which is preliminary data.</text>
</comment>